<feature type="region of interest" description="Disordered" evidence="8">
    <location>
        <begin position="59"/>
        <end position="84"/>
    </location>
</feature>
<dbReference type="EMBL" id="QCYY01000522">
    <property type="protein sequence ID" value="ROT84591.1"/>
    <property type="molecule type" value="Genomic_DNA"/>
</dbReference>
<dbReference type="InterPro" id="IPR057366">
    <property type="entry name" value="TRPM-like"/>
</dbReference>
<evidence type="ECO:0000256" key="9">
    <source>
        <dbReference type="SAM" id="Phobius"/>
    </source>
</evidence>
<evidence type="ECO:0000259" key="12">
    <source>
        <dbReference type="Pfam" id="PF25508"/>
    </source>
</evidence>
<dbReference type="InterPro" id="IPR005821">
    <property type="entry name" value="Ion_trans_dom"/>
</dbReference>
<feature type="compositionally biased region" description="Basic and acidic residues" evidence="8">
    <location>
        <begin position="71"/>
        <end position="84"/>
    </location>
</feature>
<feature type="domain" description="Ion transport" evidence="10">
    <location>
        <begin position="565"/>
        <end position="828"/>
    </location>
</feature>
<dbReference type="InterPro" id="IPR050927">
    <property type="entry name" value="TRPM"/>
</dbReference>
<evidence type="ECO:0000256" key="5">
    <source>
        <dbReference type="ARBA" id="ARBA00023065"/>
    </source>
</evidence>
<dbReference type="OrthoDB" id="6411402at2759"/>
<keyword evidence="2" id="KW-0813">Transport</keyword>
<reference evidence="13 14" key="2">
    <citation type="submission" date="2019-01" db="EMBL/GenBank/DDBJ databases">
        <title>The decoding of complex shrimp genome reveals the adaptation for benthos swimmer, frequently molting mechanism and breeding impact on genome.</title>
        <authorList>
            <person name="Sun Y."/>
            <person name="Gao Y."/>
            <person name="Yu Y."/>
        </authorList>
    </citation>
    <scope>NUCLEOTIDE SEQUENCE [LARGE SCALE GENOMIC DNA]</scope>
    <source>
        <tissue evidence="13">Muscle</tissue>
    </source>
</reference>
<keyword evidence="5" id="KW-0406">Ion transport</keyword>
<dbReference type="GO" id="GO:0005886">
    <property type="term" value="C:plasma membrane"/>
    <property type="evidence" value="ECO:0007669"/>
    <property type="project" value="TreeGrafter"/>
</dbReference>
<sequence>MLLPRVRSVKRKELFSETQEYLVRGIRCLGVLPWGFVRDRHLLLNSDLNEFEEVRYKVQERTSQDEPTSLDGDHTLPDGGRRTRDHFNGTVNFRTRLEEAIQAEEPTGLGIPVVVVLLEGGLGALGKCAMALKKNIPVVVVGGTGRAADLLAYAVSMTVRTASGRYILRRQYVTQLMTKILAAMTELQGKTEKQRKCADYVLECCARANMIITFDIDCGEGLDHCILYALLSGGAQSSRLEQLSLALLWDRPDIAENHIFPAESNWASWDLKDLMTTALLEEKVEFVKLFIMNGLVMRDYLNVTTLRYLYNEACKSESHTHLRRLLQRSSRSNYHYLVHVHNILQAMLRKHHDPVYLADTPQAVMVDSSINYLTFEDPYQELLLWAIFSRRGRLARFLWERCETPLCAAVVASCVYQSLWKSLGAKNTVILNEYLKQKTMFETLAVELQDVCYQEDPPNAMGLVERRNPKWGQMDCLELAHLANDLMFIATPCSQASVELNWRRGMTRAPPLAVTICNFLPFLVWTKLFGFQKLGDNGGDLTAWQKLVVFYKSPISKFFAHSTSFVVFLLLYAYVILFDFKYEMSVTETLVICWIFTFIVGELSEITSEQSTSVRGKVSDWLNSVWNRFDLMAITLALLALALRLYRETFKWGRIAYSLNTTLFYCRLFRIYHVNYHLGPKLVIFYRMISEVLVFMALLVIFILGYGLASQGLLYPGRDVSSLNMTDVGQLMREVVLTPYWQMYGELLLDELKGDNVETCYQQSCIVPESCATQGQDCIPDCVCENAKEYTWAVNLMLFIYLIIGNIMLLNLLIAIFTYVFDEVQENSMEIWKFEMYRLIREYDSKPALVPPFVVLEYVWRILKAVWKVTCRRKKENLEDYMKYTLTSLKIFEKECIQTFLARVTAAEEGKLGNRVKKISEKIDKVSKYIEQREEIEDMEDDLEWMTEDEQQSSRDGPGPPDPDRSPLRRPPQTSKPWQLPPPPLANAKPTEKATSKRKAAQRNRKRSKAKAPAPDQIMEEEEEEEVEEEQRKMATGGHENDSEEEVLDEAEMSLRGPLDLNADEEEEGISAKDIEKELVQLKKQQASERPGRESRPHTSHVRHAGGARVAERLDELQASQAKIAPDLDCSSVQLDESEMYPACAVTRAMRRVVEMSREDEKRQGSVTTVSENQIEKLQGIKCWSSYLCLAHR</sequence>
<dbReference type="Proteomes" id="UP000283509">
    <property type="component" value="Unassembled WGS sequence"/>
</dbReference>
<feature type="region of interest" description="Disordered" evidence="8">
    <location>
        <begin position="946"/>
        <end position="1108"/>
    </location>
</feature>
<dbReference type="PANTHER" id="PTHR13800:SF12">
    <property type="entry name" value="TRANSIENT RECEPTOR POTENTIAL CATION CHANNEL SUBFAMILY M MEMBER-LIKE 2"/>
    <property type="match status" value="1"/>
</dbReference>
<keyword evidence="7" id="KW-0407">Ion channel</keyword>
<evidence type="ECO:0008006" key="15">
    <source>
        <dbReference type="Google" id="ProtNLM"/>
    </source>
</evidence>
<dbReference type="InterPro" id="IPR041491">
    <property type="entry name" value="TRPM_SLOG"/>
</dbReference>
<gene>
    <name evidence="13" type="ORF">C7M84_022224</name>
</gene>
<feature type="compositionally biased region" description="Acidic residues" evidence="8">
    <location>
        <begin position="1018"/>
        <end position="1029"/>
    </location>
</feature>
<name>A0A423U7G0_PENVA</name>
<protein>
    <recommendedName>
        <fullName evidence="15">Transient receptor potential cation channel subfamily M member 3</fullName>
    </recommendedName>
</protein>
<feature type="domain" description="TRPM-like" evidence="12">
    <location>
        <begin position="258"/>
        <end position="490"/>
    </location>
</feature>
<dbReference type="AlphaFoldDB" id="A0A423U7G0"/>
<evidence type="ECO:0000256" key="2">
    <source>
        <dbReference type="ARBA" id="ARBA00022448"/>
    </source>
</evidence>
<keyword evidence="4 9" id="KW-1133">Transmembrane helix</keyword>
<keyword evidence="6 9" id="KW-0472">Membrane</keyword>
<evidence type="ECO:0000256" key="3">
    <source>
        <dbReference type="ARBA" id="ARBA00022692"/>
    </source>
</evidence>
<organism evidence="13 14">
    <name type="scientific">Penaeus vannamei</name>
    <name type="common">Whiteleg shrimp</name>
    <name type="synonym">Litopenaeus vannamei</name>
    <dbReference type="NCBI Taxonomy" id="6689"/>
    <lineage>
        <taxon>Eukaryota</taxon>
        <taxon>Metazoa</taxon>
        <taxon>Ecdysozoa</taxon>
        <taxon>Arthropoda</taxon>
        <taxon>Crustacea</taxon>
        <taxon>Multicrustacea</taxon>
        <taxon>Malacostraca</taxon>
        <taxon>Eumalacostraca</taxon>
        <taxon>Eucarida</taxon>
        <taxon>Decapoda</taxon>
        <taxon>Dendrobranchiata</taxon>
        <taxon>Penaeoidea</taxon>
        <taxon>Penaeidae</taxon>
        <taxon>Penaeus</taxon>
    </lineage>
</organism>
<dbReference type="PANTHER" id="PTHR13800">
    <property type="entry name" value="TRANSIENT RECEPTOR POTENTIAL CATION CHANNEL, SUBFAMILY M, MEMBER 6"/>
    <property type="match status" value="1"/>
</dbReference>
<dbReference type="STRING" id="6689.A0A423U7G0"/>
<comment type="caution">
    <text evidence="13">The sequence shown here is derived from an EMBL/GenBank/DDBJ whole genome shotgun (WGS) entry which is preliminary data.</text>
</comment>
<evidence type="ECO:0000256" key="7">
    <source>
        <dbReference type="ARBA" id="ARBA00023303"/>
    </source>
</evidence>
<evidence type="ECO:0000256" key="8">
    <source>
        <dbReference type="SAM" id="MobiDB-lite"/>
    </source>
</evidence>
<evidence type="ECO:0000259" key="10">
    <source>
        <dbReference type="Pfam" id="PF00520"/>
    </source>
</evidence>
<evidence type="ECO:0000256" key="4">
    <source>
        <dbReference type="ARBA" id="ARBA00022989"/>
    </source>
</evidence>
<feature type="compositionally biased region" description="Basic residues" evidence="8">
    <location>
        <begin position="996"/>
        <end position="1010"/>
    </location>
</feature>
<proteinExistence type="predicted"/>
<comment type="subcellular location">
    <subcellularLocation>
        <location evidence="1">Membrane</location>
        <topology evidence="1">Multi-pass membrane protein</topology>
    </subcellularLocation>
</comment>
<feature type="transmembrane region" description="Helical" evidence="9">
    <location>
        <begin position="626"/>
        <end position="643"/>
    </location>
</feature>
<dbReference type="Pfam" id="PF25508">
    <property type="entry name" value="TRPM2"/>
    <property type="match status" value="1"/>
</dbReference>
<feature type="transmembrane region" description="Helical" evidence="9">
    <location>
        <begin position="798"/>
        <end position="821"/>
    </location>
</feature>
<feature type="transmembrane region" description="Helical" evidence="9">
    <location>
        <begin position="655"/>
        <end position="672"/>
    </location>
</feature>
<feature type="domain" description="TRPM SLOG" evidence="11">
    <location>
        <begin position="24"/>
        <end position="204"/>
    </location>
</feature>
<dbReference type="GO" id="GO:0099604">
    <property type="term" value="F:ligand-gated calcium channel activity"/>
    <property type="evidence" value="ECO:0007669"/>
    <property type="project" value="TreeGrafter"/>
</dbReference>
<evidence type="ECO:0000256" key="6">
    <source>
        <dbReference type="ARBA" id="ARBA00023136"/>
    </source>
</evidence>
<accession>A0A423U7G0</accession>
<evidence type="ECO:0000259" key="11">
    <source>
        <dbReference type="Pfam" id="PF18139"/>
    </source>
</evidence>
<reference evidence="13 14" key="1">
    <citation type="submission" date="2018-04" db="EMBL/GenBank/DDBJ databases">
        <authorList>
            <person name="Zhang X."/>
            <person name="Yuan J."/>
            <person name="Li F."/>
            <person name="Xiang J."/>
        </authorList>
    </citation>
    <scope>NUCLEOTIDE SEQUENCE [LARGE SCALE GENOMIC DNA]</scope>
    <source>
        <tissue evidence="13">Muscle</tissue>
    </source>
</reference>
<evidence type="ECO:0000313" key="14">
    <source>
        <dbReference type="Proteomes" id="UP000283509"/>
    </source>
</evidence>
<dbReference type="Pfam" id="PF00520">
    <property type="entry name" value="Ion_trans"/>
    <property type="match status" value="1"/>
</dbReference>
<feature type="compositionally biased region" description="Acidic residues" evidence="8">
    <location>
        <begin position="1042"/>
        <end position="1052"/>
    </location>
</feature>
<feature type="transmembrane region" description="Helical" evidence="9">
    <location>
        <begin position="589"/>
        <end position="606"/>
    </location>
</feature>
<feature type="transmembrane region" description="Helical" evidence="9">
    <location>
        <begin position="684"/>
        <end position="709"/>
    </location>
</feature>
<evidence type="ECO:0000313" key="13">
    <source>
        <dbReference type="EMBL" id="ROT84591.1"/>
    </source>
</evidence>
<dbReference type="Pfam" id="PF18139">
    <property type="entry name" value="LSDAT_euk"/>
    <property type="match status" value="1"/>
</dbReference>
<feature type="compositionally biased region" description="Basic and acidic residues" evidence="8">
    <location>
        <begin position="1070"/>
        <end position="1097"/>
    </location>
</feature>
<keyword evidence="14" id="KW-1185">Reference proteome</keyword>
<evidence type="ECO:0000256" key="1">
    <source>
        <dbReference type="ARBA" id="ARBA00004141"/>
    </source>
</evidence>
<feature type="transmembrane region" description="Helical" evidence="9">
    <location>
        <begin position="558"/>
        <end position="577"/>
    </location>
</feature>
<keyword evidence="3 9" id="KW-0812">Transmembrane</keyword>